<evidence type="ECO:0000256" key="1">
    <source>
        <dbReference type="SAM" id="MobiDB-lite"/>
    </source>
</evidence>
<proteinExistence type="predicted"/>
<sequence>MKSFTGKWLSSDDFLTRNQEKSPRDLSLLDEADSLDGIVPADHVQRPLETYPLGDFRLEVYYDGNSDAPLRGILKKPIIPARTSSLRALHRSRSSENLNPLSSIQEVPSHRRRASSVSLGFRQEGIPEIHINAQELPPPPVSNPLHYKTSNGNTPKFITPLSTPKILPQTFVQPALATPVLVIPENGNPFDFAATLEDGRIRRVSTGSIDPFAEEEEAETYALTMKNTAKNLLSGGTSMSGYKKGGQHVGWKSDFLTVTPVEGNSGGLPEGYERRRSSSLPDLPGASRPLKSVKGRRATPWVHNIGINGNSINNSGTRKVKLAFPTLKRLSDASVKSMESGYEVWYDALEKQAHER</sequence>
<protein>
    <submittedName>
        <fullName evidence="2">Uncharacterized protein</fullName>
    </submittedName>
</protein>
<dbReference type="Proteomes" id="UP001365542">
    <property type="component" value="Unassembled WGS sequence"/>
</dbReference>
<evidence type="ECO:0000313" key="2">
    <source>
        <dbReference type="EMBL" id="KAK6544284.1"/>
    </source>
</evidence>
<reference evidence="2 3" key="1">
    <citation type="submission" date="2019-10" db="EMBL/GenBank/DDBJ databases">
        <authorList>
            <person name="Palmer J.M."/>
        </authorList>
    </citation>
    <scope>NUCLEOTIDE SEQUENCE [LARGE SCALE GENOMIC DNA]</scope>
    <source>
        <strain evidence="2 3">TWF694</strain>
    </source>
</reference>
<organism evidence="2 3">
    <name type="scientific">Orbilia ellipsospora</name>
    <dbReference type="NCBI Taxonomy" id="2528407"/>
    <lineage>
        <taxon>Eukaryota</taxon>
        <taxon>Fungi</taxon>
        <taxon>Dikarya</taxon>
        <taxon>Ascomycota</taxon>
        <taxon>Pezizomycotina</taxon>
        <taxon>Orbiliomycetes</taxon>
        <taxon>Orbiliales</taxon>
        <taxon>Orbiliaceae</taxon>
        <taxon>Orbilia</taxon>
    </lineage>
</organism>
<name>A0AAV9XQA3_9PEZI</name>
<dbReference type="EMBL" id="JAVHJO010000001">
    <property type="protein sequence ID" value="KAK6544284.1"/>
    <property type="molecule type" value="Genomic_DNA"/>
</dbReference>
<keyword evidence="3" id="KW-1185">Reference proteome</keyword>
<evidence type="ECO:0000313" key="3">
    <source>
        <dbReference type="Proteomes" id="UP001365542"/>
    </source>
</evidence>
<feature type="region of interest" description="Disordered" evidence="1">
    <location>
        <begin position="263"/>
        <end position="291"/>
    </location>
</feature>
<accession>A0AAV9XQA3</accession>
<gene>
    <name evidence="2" type="ORF">TWF694_000986</name>
</gene>
<dbReference type="AlphaFoldDB" id="A0AAV9XQA3"/>
<comment type="caution">
    <text evidence="2">The sequence shown here is derived from an EMBL/GenBank/DDBJ whole genome shotgun (WGS) entry which is preliminary data.</text>
</comment>